<dbReference type="InterPro" id="IPR005087">
    <property type="entry name" value="CBM11"/>
</dbReference>
<dbReference type="RefSeq" id="WP_190920628.1">
    <property type="nucleotide sequence ID" value="NZ_JACXIZ010000040.1"/>
</dbReference>
<dbReference type="InterPro" id="IPR036278">
    <property type="entry name" value="Sialidase_sf"/>
</dbReference>
<feature type="signal peptide" evidence="1">
    <location>
        <begin position="1"/>
        <end position="33"/>
    </location>
</feature>
<reference evidence="3" key="1">
    <citation type="submission" date="2020-09" db="EMBL/GenBank/DDBJ databases">
        <title>A novel bacterium of genus Paenibacillus, isolated from South China Sea.</title>
        <authorList>
            <person name="Huang H."/>
            <person name="Mo K."/>
            <person name="Hu Y."/>
        </authorList>
    </citation>
    <scope>NUCLEOTIDE SEQUENCE</scope>
    <source>
        <strain evidence="3">IB182496</strain>
    </source>
</reference>
<accession>A0A927GTF3</accession>
<name>A0A927GTF3_9BACL</name>
<dbReference type="Gene3D" id="2.60.120.430">
    <property type="entry name" value="Galactose-binding lectin"/>
    <property type="match status" value="1"/>
</dbReference>
<dbReference type="Pfam" id="PF03425">
    <property type="entry name" value="CBM_11"/>
    <property type="match status" value="1"/>
</dbReference>
<dbReference type="SUPFAM" id="SSF49785">
    <property type="entry name" value="Galactose-binding domain-like"/>
    <property type="match status" value="1"/>
</dbReference>
<dbReference type="Pfam" id="PF15892">
    <property type="entry name" value="BNR_4"/>
    <property type="match status" value="1"/>
</dbReference>
<evidence type="ECO:0000256" key="1">
    <source>
        <dbReference type="SAM" id="SignalP"/>
    </source>
</evidence>
<dbReference type="SUPFAM" id="SSF50939">
    <property type="entry name" value="Sialidases"/>
    <property type="match status" value="1"/>
</dbReference>
<feature type="domain" description="CBM11" evidence="2">
    <location>
        <begin position="260"/>
        <end position="357"/>
    </location>
</feature>
<dbReference type="Gene3D" id="2.60.120.200">
    <property type="match status" value="1"/>
</dbReference>
<sequence>MKKLLFRFGWGVFSLAVLLVLPLMANQGNQASAATTPYFFDGFESGWNNWISSPGNGTPVTSTNQAHEGSRSYMVDEDKDAITYVSATNLNQVVSIWFYDNASQANMTVLAFVDPNQSMKDVGIGVNTSVSTTKYVTRIAGTTVATSVDRTTGWHELVFDYRSSAKADLYIDGTFVRTTDTVSFFKRIALGDYWMDGQVSGVYYDEVTILNTFPWVTVEDAMGFEVEGAWQSEAYLLEDNPTFSEEDLLATSTTTYAALASGLSISDERVQAGGASGRWADHPYYPTISTRVLNEDWSDGNTVTFWVYSEEPTKEEVTLILYSDNATTEWKEFYYRGFEIDWTGWKQLRIPFQAFQTYGTPGGWDQMEEIKFSSKSFHHQPSPYTVLHLDDFRVTEESPADIANLLDEWTDPEVDQTFITKYPAAFEDVSLMDVVLFVNHLTEYETASPSRQAVLASQNAAILARNGLTGQSFTRDQFVDAAAAPLTGVHHDIVEMDPDVLNHSYPELRDTPTGAIQYEAYWKSERAVYGYNPAFYPGPVSLSPDGQPYIKYGNSIIQVYHTEEEQWLIHDIEPVYHSYITGTLGWDEYIHRDDQFYQDVKIRFDNDGDAYILATVQKLNPDGSKAPAIAGLLLHSTDGLKSWEIYELPKAFGKFENRETYNVDAMNAPPVITLSDQWANGAVDKGGYLLLPEKQPNGTLVLPSAIQFCDGCISVAPYHSGDANIAITSGSKVYLVFGMTDVTQSPSIPSNHPANSLSWVKNGVTYWSHDGVPTYIVSYDKTTQTVSDPVFVGYGGRSIDAHNWPALSIDSTARLHLAISGHHDPLYYVRAVNPNDNTAWGTPELVGSAITYPAMVMDADDTLYIIPRDSQRGYRFDLTLYRKEIGASWAGPVQLVNRFKPYYEVWNQKLTIDPATGTLYLSYYSAARQVQFFKDEYDAMMYIWPDRERLVNPDGLKTPVGTYQTPGRMYVEAGGMVPSEMTTLISTDGGDSWHLAETSDYAYTP</sequence>
<dbReference type="AlphaFoldDB" id="A0A927GTF3"/>
<comment type="caution">
    <text evidence="3">The sequence shown here is derived from an EMBL/GenBank/DDBJ whole genome shotgun (WGS) entry which is preliminary data.</text>
</comment>
<organism evidence="3 4">
    <name type="scientific">Paenibacillus sabuli</name>
    <dbReference type="NCBI Taxonomy" id="2772509"/>
    <lineage>
        <taxon>Bacteria</taxon>
        <taxon>Bacillati</taxon>
        <taxon>Bacillota</taxon>
        <taxon>Bacilli</taxon>
        <taxon>Bacillales</taxon>
        <taxon>Paenibacillaceae</taxon>
        <taxon>Paenibacillus</taxon>
    </lineage>
</organism>
<gene>
    <name evidence="3" type="ORF">IDH44_20195</name>
</gene>
<proteinExistence type="predicted"/>
<dbReference type="GO" id="GO:0008810">
    <property type="term" value="F:cellulase activity"/>
    <property type="evidence" value="ECO:0007669"/>
    <property type="project" value="InterPro"/>
</dbReference>
<dbReference type="InterPro" id="IPR008979">
    <property type="entry name" value="Galactose-bd-like_sf"/>
</dbReference>
<dbReference type="GO" id="GO:0030245">
    <property type="term" value="P:cellulose catabolic process"/>
    <property type="evidence" value="ECO:0007669"/>
    <property type="project" value="InterPro"/>
</dbReference>
<feature type="chain" id="PRO_5037577268" evidence="1">
    <location>
        <begin position="34"/>
        <end position="1005"/>
    </location>
</feature>
<dbReference type="EMBL" id="JACXIZ010000040">
    <property type="protein sequence ID" value="MBD2847518.1"/>
    <property type="molecule type" value="Genomic_DNA"/>
</dbReference>
<keyword evidence="1" id="KW-0732">Signal</keyword>
<dbReference type="Proteomes" id="UP000621560">
    <property type="component" value="Unassembled WGS sequence"/>
</dbReference>
<keyword evidence="4" id="KW-1185">Reference proteome</keyword>
<protein>
    <submittedName>
        <fullName evidence="3">BNR-4 repeat-containing protein</fullName>
    </submittedName>
</protein>
<evidence type="ECO:0000313" key="4">
    <source>
        <dbReference type="Proteomes" id="UP000621560"/>
    </source>
</evidence>
<evidence type="ECO:0000259" key="2">
    <source>
        <dbReference type="Pfam" id="PF03425"/>
    </source>
</evidence>
<evidence type="ECO:0000313" key="3">
    <source>
        <dbReference type="EMBL" id="MBD2847518.1"/>
    </source>
</evidence>